<dbReference type="Pfam" id="PF15575">
    <property type="entry name" value="Imm49"/>
    <property type="match status" value="2"/>
</dbReference>
<dbReference type="AlphaFoldDB" id="A0A7W3QJM7"/>
<dbReference type="RefSeq" id="WP_182841614.1">
    <property type="nucleotide sequence ID" value="NZ_BAAALP010000008.1"/>
</dbReference>
<reference evidence="1 2" key="1">
    <citation type="submission" date="2020-08" db="EMBL/GenBank/DDBJ databases">
        <title>Genomic Encyclopedia of Type Strains, Phase IV (KMG-IV): sequencing the most valuable type-strain genomes for metagenomic binning, comparative biology and taxonomic classification.</title>
        <authorList>
            <person name="Goeker M."/>
        </authorList>
    </citation>
    <scope>NUCLEOTIDE SEQUENCE [LARGE SCALE GENOMIC DNA]</scope>
    <source>
        <strain evidence="1 2">DSM 44197</strain>
    </source>
</reference>
<name>A0A7W3QJM7_ACTNM</name>
<protein>
    <recommendedName>
        <fullName evidence="3">Immunity 49 family protein</fullName>
    </recommendedName>
</protein>
<sequence length="542" mass="58500">MCADHSPVPAEKIRAALDAVPHEFANWIDRAENAGPGGIDLAAGYLLGYAFARLLTDDPRAEGRDTWTALREAGSLSMQYVRALEAEEGDTVRVTVDYLGVGFRFRVSEADGAGPRAGAWLQAFSLALAVGDGEALAALTERHWRLLPDDDPRTTLARTLAALHRGRPVGLDGVDHPAAHALAQGDHRACAEALREAFARYEADFQGSLRALVPWDLFAVAALAHRHGVAVDVDSVHCPRRLLTGAGPLVRVPDGPIRRPGFHARYAARVLAQRERDAGEELDELFDRPLSRSMASWQFVHFAQQRLEAFAVRSLADPDAEDVRQWIELVLARQAYAAAFRLLSAEPGAPVEVTVGDRAGELRADGGQGVGRGAANYVHAAALAMITRDGDALASLGAVPDTVVLGDDPVGTHAARALRAHLAGRDPREGLQEVLDPRNVLDDEAECVFVPAARLLDVLVRGERAAFDPVLAEALELHRQYHSVAIRRGRPESLVAPLPLAMACLARDRGWEVGIGSDYLPRRVVEGAWAATPLDLTPYRGD</sequence>
<dbReference type="Proteomes" id="UP000572680">
    <property type="component" value="Unassembled WGS sequence"/>
</dbReference>
<dbReference type="InterPro" id="IPR029074">
    <property type="entry name" value="Imm49"/>
</dbReference>
<dbReference type="EMBL" id="JACJIA010000001">
    <property type="protein sequence ID" value="MBA8949108.1"/>
    <property type="molecule type" value="Genomic_DNA"/>
</dbReference>
<proteinExistence type="predicted"/>
<evidence type="ECO:0000313" key="2">
    <source>
        <dbReference type="Proteomes" id="UP000572680"/>
    </source>
</evidence>
<keyword evidence="2" id="KW-1185">Reference proteome</keyword>
<gene>
    <name evidence="1" type="ORF">HNR61_000706</name>
</gene>
<accession>A0A7W3QJM7</accession>
<evidence type="ECO:0000313" key="1">
    <source>
        <dbReference type="EMBL" id="MBA8949108.1"/>
    </source>
</evidence>
<organism evidence="1 2">
    <name type="scientific">Actinomadura namibiensis</name>
    <dbReference type="NCBI Taxonomy" id="182080"/>
    <lineage>
        <taxon>Bacteria</taxon>
        <taxon>Bacillati</taxon>
        <taxon>Actinomycetota</taxon>
        <taxon>Actinomycetes</taxon>
        <taxon>Streptosporangiales</taxon>
        <taxon>Thermomonosporaceae</taxon>
        <taxon>Actinomadura</taxon>
    </lineage>
</organism>
<comment type="caution">
    <text evidence="1">The sequence shown here is derived from an EMBL/GenBank/DDBJ whole genome shotgun (WGS) entry which is preliminary data.</text>
</comment>
<evidence type="ECO:0008006" key="3">
    <source>
        <dbReference type="Google" id="ProtNLM"/>
    </source>
</evidence>